<name>A0ABU1NAA8_9BURK</name>
<accession>A0ABU1NAA8</accession>
<evidence type="ECO:0000313" key="1">
    <source>
        <dbReference type="EMBL" id="MDR6535005.1"/>
    </source>
</evidence>
<dbReference type="EMBL" id="JAVDRF010000001">
    <property type="protein sequence ID" value="MDR6535005.1"/>
    <property type="molecule type" value="Genomic_DNA"/>
</dbReference>
<dbReference type="Proteomes" id="UP001184230">
    <property type="component" value="Unassembled WGS sequence"/>
</dbReference>
<organism evidence="1 2">
    <name type="scientific">Variovorax soli</name>
    <dbReference type="NCBI Taxonomy" id="376815"/>
    <lineage>
        <taxon>Bacteria</taxon>
        <taxon>Pseudomonadati</taxon>
        <taxon>Pseudomonadota</taxon>
        <taxon>Betaproteobacteria</taxon>
        <taxon>Burkholderiales</taxon>
        <taxon>Comamonadaceae</taxon>
        <taxon>Variovorax</taxon>
    </lineage>
</organism>
<sequence>MKSRVGTGHTPGTIRIHLQDAGRARPCMSHACPGAFGFIGAFRRFFPEYLA</sequence>
<gene>
    <name evidence="1" type="ORF">J2739_000765</name>
</gene>
<proteinExistence type="predicted"/>
<protein>
    <submittedName>
        <fullName evidence="1">Uncharacterized protein</fullName>
    </submittedName>
</protein>
<comment type="caution">
    <text evidence="1">The sequence shown here is derived from an EMBL/GenBank/DDBJ whole genome shotgun (WGS) entry which is preliminary data.</text>
</comment>
<evidence type="ECO:0000313" key="2">
    <source>
        <dbReference type="Proteomes" id="UP001184230"/>
    </source>
</evidence>
<keyword evidence="2" id="KW-1185">Reference proteome</keyword>
<reference evidence="1 2" key="1">
    <citation type="submission" date="2023-07" db="EMBL/GenBank/DDBJ databases">
        <title>Sorghum-associated microbial communities from plants grown in Nebraska, USA.</title>
        <authorList>
            <person name="Schachtman D."/>
        </authorList>
    </citation>
    <scope>NUCLEOTIDE SEQUENCE [LARGE SCALE GENOMIC DNA]</scope>
    <source>
        <strain evidence="1 2">DS1781</strain>
    </source>
</reference>